<accession>A0A1G8IM13</accession>
<dbReference type="PANTHER" id="PTHR38459">
    <property type="entry name" value="PROPHAGE BACTOPRENOL-LINKED GLUCOSE TRANSLOCASE HOMOLOG"/>
    <property type="match status" value="1"/>
</dbReference>
<comment type="subcellular location">
    <subcellularLocation>
        <location evidence="1">Membrane</location>
        <topology evidence="1">Multi-pass membrane protein</topology>
    </subcellularLocation>
</comment>
<reference evidence="8 9" key="1">
    <citation type="submission" date="2016-10" db="EMBL/GenBank/DDBJ databases">
        <authorList>
            <person name="de Groot N.N."/>
        </authorList>
    </citation>
    <scope>NUCLEOTIDE SEQUENCE [LARGE SCALE GENOMIC DNA]</scope>
    <source>
        <strain evidence="9">P4B,CCM 7963,CECT 7998,DSM 25260,IBRC-M 10614,KCTC 13821</strain>
    </source>
</reference>
<evidence type="ECO:0000313" key="9">
    <source>
        <dbReference type="Proteomes" id="UP000199017"/>
    </source>
</evidence>
<protein>
    <submittedName>
        <fullName evidence="8">Putative flippase GtrA (Transmembrane translocase of bactoprenol-linked glucose)</fullName>
    </submittedName>
</protein>
<dbReference type="RefSeq" id="WP_091584660.1">
    <property type="nucleotide sequence ID" value="NZ_FNDU01000005.1"/>
</dbReference>
<evidence type="ECO:0000313" key="8">
    <source>
        <dbReference type="EMBL" id="SDI19996.1"/>
    </source>
</evidence>
<feature type="transmembrane region" description="Helical" evidence="6">
    <location>
        <begin position="12"/>
        <end position="38"/>
    </location>
</feature>
<comment type="similarity">
    <text evidence="2">Belongs to the GtrA family.</text>
</comment>
<gene>
    <name evidence="8" type="ORF">SAMN05216352_105256</name>
</gene>
<dbReference type="InterPro" id="IPR051401">
    <property type="entry name" value="GtrA_CellWall_Glycosyl"/>
</dbReference>
<evidence type="ECO:0000256" key="1">
    <source>
        <dbReference type="ARBA" id="ARBA00004141"/>
    </source>
</evidence>
<dbReference type="AlphaFoldDB" id="A0A1G8IM13"/>
<keyword evidence="3 6" id="KW-0812">Transmembrane</keyword>
<dbReference type="PANTHER" id="PTHR38459:SF1">
    <property type="entry name" value="PROPHAGE BACTOPRENOL-LINKED GLUCOSE TRANSLOCASE HOMOLOG"/>
    <property type="match status" value="1"/>
</dbReference>
<dbReference type="STRING" id="930129.SAMN05216352_105256"/>
<keyword evidence="9" id="KW-1185">Reference proteome</keyword>
<name>A0A1G8IM13_9BACI</name>
<evidence type="ECO:0000256" key="6">
    <source>
        <dbReference type="SAM" id="Phobius"/>
    </source>
</evidence>
<dbReference type="Proteomes" id="UP000199017">
    <property type="component" value="Unassembled WGS sequence"/>
</dbReference>
<proteinExistence type="inferred from homology"/>
<feature type="transmembrane region" description="Helical" evidence="6">
    <location>
        <begin position="122"/>
        <end position="141"/>
    </location>
</feature>
<evidence type="ECO:0000256" key="5">
    <source>
        <dbReference type="ARBA" id="ARBA00023136"/>
    </source>
</evidence>
<dbReference type="InterPro" id="IPR007267">
    <property type="entry name" value="GtrA_DPMS_TM"/>
</dbReference>
<organism evidence="8 9">
    <name type="scientific">Alteribacillus bidgolensis</name>
    <dbReference type="NCBI Taxonomy" id="930129"/>
    <lineage>
        <taxon>Bacteria</taxon>
        <taxon>Bacillati</taxon>
        <taxon>Bacillota</taxon>
        <taxon>Bacilli</taxon>
        <taxon>Bacillales</taxon>
        <taxon>Bacillaceae</taxon>
        <taxon>Alteribacillus</taxon>
    </lineage>
</organism>
<sequence length="152" mass="17420">MKRNKIMRGPFQFMQFSVIGLTNAGVDIGTLNLLLILFPTDDRGMLALFNTIAYSLAVANSYYWNAHITFRHSAEGNNRQRLAFIVQGVVSLGVNNFVFLGVNQLFQVLEIPRWVRYNTAKGLAMFLSFTASFFMMKFFVFKETKEKNRGKI</sequence>
<evidence type="ECO:0000256" key="3">
    <source>
        <dbReference type="ARBA" id="ARBA00022692"/>
    </source>
</evidence>
<dbReference type="GO" id="GO:0005886">
    <property type="term" value="C:plasma membrane"/>
    <property type="evidence" value="ECO:0007669"/>
    <property type="project" value="TreeGrafter"/>
</dbReference>
<keyword evidence="4 6" id="KW-1133">Transmembrane helix</keyword>
<feature type="transmembrane region" description="Helical" evidence="6">
    <location>
        <begin position="44"/>
        <end position="63"/>
    </location>
</feature>
<dbReference type="Pfam" id="PF04138">
    <property type="entry name" value="GtrA_DPMS_TM"/>
    <property type="match status" value="1"/>
</dbReference>
<dbReference type="GO" id="GO:0000271">
    <property type="term" value="P:polysaccharide biosynthetic process"/>
    <property type="evidence" value="ECO:0007669"/>
    <property type="project" value="InterPro"/>
</dbReference>
<dbReference type="EMBL" id="FNDU01000005">
    <property type="protein sequence ID" value="SDI19996.1"/>
    <property type="molecule type" value="Genomic_DNA"/>
</dbReference>
<evidence type="ECO:0000256" key="2">
    <source>
        <dbReference type="ARBA" id="ARBA00009399"/>
    </source>
</evidence>
<feature type="transmembrane region" description="Helical" evidence="6">
    <location>
        <begin position="84"/>
        <end position="102"/>
    </location>
</feature>
<keyword evidence="5 6" id="KW-0472">Membrane</keyword>
<feature type="domain" description="GtrA/DPMS transmembrane" evidence="7">
    <location>
        <begin position="15"/>
        <end position="141"/>
    </location>
</feature>
<evidence type="ECO:0000256" key="4">
    <source>
        <dbReference type="ARBA" id="ARBA00022989"/>
    </source>
</evidence>
<evidence type="ECO:0000259" key="7">
    <source>
        <dbReference type="Pfam" id="PF04138"/>
    </source>
</evidence>
<dbReference type="OrthoDB" id="9812049at2"/>